<evidence type="ECO:0000313" key="3">
    <source>
        <dbReference type="EMBL" id="ALO45663.1"/>
    </source>
</evidence>
<dbReference type="PATRIC" id="fig|1249552.3.peg.1002"/>
<gene>
    <name evidence="3" type="ORF">PS2015_994</name>
</gene>
<dbReference type="Gene3D" id="3.30.300.30">
    <property type="match status" value="1"/>
</dbReference>
<dbReference type="KEGG" id="pspi:PS2015_994"/>
<protein>
    <submittedName>
        <fullName evidence="3">AMP-dependent synthetase and ligase</fullName>
    </submittedName>
</protein>
<evidence type="ECO:0000259" key="1">
    <source>
        <dbReference type="Pfam" id="PF00501"/>
    </source>
</evidence>
<dbReference type="Proteomes" id="UP000065641">
    <property type="component" value="Chromosome"/>
</dbReference>
<dbReference type="GO" id="GO:0016405">
    <property type="term" value="F:CoA-ligase activity"/>
    <property type="evidence" value="ECO:0007669"/>
    <property type="project" value="TreeGrafter"/>
</dbReference>
<dbReference type="PANTHER" id="PTHR24096">
    <property type="entry name" value="LONG-CHAIN-FATTY-ACID--COA LIGASE"/>
    <property type="match status" value="1"/>
</dbReference>
<keyword evidence="4" id="KW-1185">Reference proteome</keyword>
<dbReference type="PANTHER" id="PTHR24096:SF393">
    <property type="entry name" value="LIGASE, PUTATIVE-RELATED"/>
    <property type="match status" value="1"/>
</dbReference>
<dbReference type="EMBL" id="CP013189">
    <property type="protein sequence ID" value="ALO45663.1"/>
    <property type="molecule type" value="Genomic_DNA"/>
</dbReference>
<sequence length="577" mass="63997">MLTAEQITEDLIALRDIVIQLKAPGSPLATKKAIVNGVEINVFANVPENLRGVYKLGLQAADKDFLVYEDERYTFAETLKTAESMAQVLLSRYQIWKGDRVGICSRNYPEWCLAYMAVTMIGAVVVPMNSWWQSSELVYGIQDSGTRVLFADQERIEQLAPVMDQVDVQIIAIKPAAGDDRFPEFHQLLNEAKNLPQQDLDAIKVSADDNASIMYTSGSTGHPKGVLSTHLNIVNALYSWIFGKAANDTLRPELVEDNPEFDPAILSNVPLFHVTGCHAQFLVSFIMLRKFVMMYKWNAEKALELIEKERLSVLHGVPTMTWEVMNSPMFDKTDLRSLRIVQSGGAARPPGHLAMMAKKFDPVIQPGLGYGLTETNAIGATITGAFYLAKPESTGRPTQPVTEIRIEDEQGNVLENGQIGEICIKGATIMKAYWNRPEDTAKVINDGWFHTGDIGLLDEHGFLVIKDRAKDIVIRGGENVACAEVEYALSEHPDVFEAAVYGLPDERLGEIVGASVMIRPGTALTEADLQVFLRDKIAHYKVPSHIFLQTEQLERIASGKIAKKILKEQSIRALNLA</sequence>
<dbReference type="InterPro" id="IPR045851">
    <property type="entry name" value="AMP-bd_C_sf"/>
</dbReference>
<name>A0A0S2KCG5_9GAMM</name>
<feature type="domain" description="AMP-dependent synthetase/ligase" evidence="1">
    <location>
        <begin position="60"/>
        <end position="434"/>
    </location>
</feature>
<evidence type="ECO:0000313" key="4">
    <source>
        <dbReference type="Proteomes" id="UP000065641"/>
    </source>
</evidence>
<dbReference type="AlphaFoldDB" id="A0A0S2KCG5"/>
<proteinExistence type="predicted"/>
<dbReference type="GO" id="GO:0019748">
    <property type="term" value="P:secondary metabolic process"/>
    <property type="evidence" value="ECO:0007669"/>
    <property type="project" value="TreeGrafter"/>
</dbReference>
<dbReference type="Gene3D" id="2.30.38.10">
    <property type="entry name" value="Luciferase, Domain 3"/>
    <property type="match status" value="1"/>
</dbReference>
<evidence type="ECO:0000259" key="2">
    <source>
        <dbReference type="Pfam" id="PF13193"/>
    </source>
</evidence>
<keyword evidence="3" id="KW-0436">Ligase</keyword>
<reference evidence="3 4" key="1">
    <citation type="submission" date="2015-11" db="EMBL/GenBank/DDBJ databases">
        <authorList>
            <person name="Zhang Y."/>
            <person name="Guo Z."/>
        </authorList>
    </citation>
    <scope>NUCLEOTIDE SEQUENCE [LARGE SCALE GENOMIC DNA]</scope>
    <source>
        <strain evidence="3 4">KCTC 32221</strain>
    </source>
</reference>
<dbReference type="OrthoDB" id="9803968at2"/>
<organism evidence="3 4">
    <name type="scientific">Pseudohongiella spirulinae</name>
    <dbReference type="NCBI Taxonomy" id="1249552"/>
    <lineage>
        <taxon>Bacteria</taxon>
        <taxon>Pseudomonadati</taxon>
        <taxon>Pseudomonadota</taxon>
        <taxon>Gammaproteobacteria</taxon>
        <taxon>Pseudomonadales</taxon>
        <taxon>Pseudohongiellaceae</taxon>
        <taxon>Pseudohongiella</taxon>
    </lineage>
</organism>
<dbReference type="PROSITE" id="PS00455">
    <property type="entry name" value="AMP_BINDING"/>
    <property type="match status" value="1"/>
</dbReference>
<dbReference type="RefSeq" id="WP_058021180.1">
    <property type="nucleotide sequence ID" value="NZ_CP013189.1"/>
</dbReference>
<dbReference type="InterPro" id="IPR025110">
    <property type="entry name" value="AMP-bd_C"/>
</dbReference>
<dbReference type="Pfam" id="PF00501">
    <property type="entry name" value="AMP-binding"/>
    <property type="match status" value="1"/>
</dbReference>
<dbReference type="InterPro" id="IPR020845">
    <property type="entry name" value="AMP-binding_CS"/>
</dbReference>
<feature type="domain" description="AMP-binding enzyme C-terminal" evidence="2">
    <location>
        <begin position="484"/>
        <end position="560"/>
    </location>
</feature>
<dbReference type="Gene3D" id="3.40.50.980">
    <property type="match status" value="2"/>
</dbReference>
<accession>A0A0S2KCG5</accession>
<dbReference type="SUPFAM" id="SSF56801">
    <property type="entry name" value="Acetyl-CoA synthetase-like"/>
    <property type="match status" value="1"/>
</dbReference>
<dbReference type="STRING" id="1249552.PS2015_994"/>
<dbReference type="Pfam" id="PF13193">
    <property type="entry name" value="AMP-binding_C"/>
    <property type="match status" value="1"/>
</dbReference>
<dbReference type="InterPro" id="IPR000873">
    <property type="entry name" value="AMP-dep_synth/lig_dom"/>
</dbReference>